<feature type="compositionally biased region" description="Basic and acidic residues" evidence="1">
    <location>
        <begin position="47"/>
        <end position="76"/>
    </location>
</feature>
<dbReference type="AlphaFoldDB" id="A0A9N7V3H4"/>
<reference evidence="2" key="1">
    <citation type="submission" date="2020-03" db="EMBL/GenBank/DDBJ databases">
        <authorList>
            <person name="Weist P."/>
        </authorList>
    </citation>
    <scope>NUCLEOTIDE SEQUENCE</scope>
</reference>
<name>A0A9N7V3H4_PLEPL</name>
<sequence>MRMLLRQGEPVTWRGEGVPEVRVRVAEGSRSHGGQMDSGDGQADGGSRPERPGRGIDMEEGRKESQLQSEQRRDPRSTSSRLQMNRECAKPPLIWQFRPT</sequence>
<protein>
    <submittedName>
        <fullName evidence="2">Uncharacterized protein</fullName>
    </submittedName>
</protein>
<evidence type="ECO:0000313" key="2">
    <source>
        <dbReference type="EMBL" id="CAB1441386.1"/>
    </source>
</evidence>
<feature type="region of interest" description="Disordered" evidence="1">
    <location>
        <begin position="1"/>
        <end position="100"/>
    </location>
</feature>
<dbReference type="EMBL" id="CADEAL010002635">
    <property type="protein sequence ID" value="CAB1441386.1"/>
    <property type="molecule type" value="Genomic_DNA"/>
</dbReference>
<keyword evidence="3" id="KW-1185">Reference proteome</keyword>
<proteinExistence type="predicted"/>
<evidence type="ECO:0000256" key="1">
    <source>
        <dbReference type="SAM" id="MobiDB-lite"/>
    </source>
</evidence>
<organism evidence="2 3">
    <name type="scientific">Pleuronectes platessa</name>
    <name type="common">European plaice</name>
    <dbReference type="NCBI Taxonomy" id="8262"/>
    <lineage>
        <taxon>Eukaryota</taxon>
        <taxon>Metazoa</taxon>
        <taxon>Chordata</taxon>
        <taxon>Craniata</taxon>
        <taxon>Vertebrata</taxon>
        <taxon>Euteleostomi</taxon>
        <taxon>Actinopterygii</taxon>
        <taxon>Neopterygii</taxon>
        <taxon>Teleostei</taxon>
        <taxon>Neoteleostei</taxon>
        <taxon>Acanthomorphata</taxon>
        <taxon>Carangaria</taxon>
        <taxon>Pleuronectiformes</taxon>
        <taxon>Pleuronectoidei</taxon>
        <taxon>Pleuronectidae</taxon>
        <taxon>Pleuronectes</taxon>
    </lineage>
</organism>
<accession>A0A9N7V3H4</accession>
<evidence type="ECO:0000313" key="3">
    <source>
        <dbReference type="Proteomes" id="UP001153269"/>
    </source>
</evidence>
<feature type="compositionally biased region" description="Basic and acidic residues" evidence="1">
    <location>
        <begin position="17"/>
        <end position="30"/>
    </location>
</feature>
<dbReference type="Proteomes" id="UP001153269">
    <property type="component" value="Unassembled WGS sequence"/>
</dbReference>
<gene>
    <name evidence="2" type="ORF">PLEPLA_LOCUS29162</name>
</gene>
<comment type="caution">
    <text evidence="2">The sequence shown here is derived from an EMBL/GenBank/DDBJ whole genome shotgun (WGS) entry which is preliminary data.</text>
</comment>